<dbReference type="RefSeq" id="WP_074371072.1">
    <property type="nucleotide sequence ID" value="NZ_AP024908.1"/>
</dbReference>
<reference evidence="5 6" key="1">
    <citation type="submission" date="2016-12" db="EMBL/GenBank/DDBJ databases">
        <authorList>
            <person name="Song W.-J."/>
            <person name="Kurnit D.M."/>
        </authorList>
    </citation>
    <scope>NUCLEOTIDE SEQUENCE [LARGE SCALE GENOMIC DNA]</scope>
    <source>
        <strain evidence="5 6">CECT 9026</strain>
    </source>
</reference>
<dbReference type="Proteomes" id="UP000184774">
    <property type="component" value="Unassembled WGS sequence"/>
</dbReference>
<sequence length="522" mass="58189">MPILQVHNISQTFDNGEVLFQQLSCSMTRNRVGLVGHNGVGKSIFAAILSGEQKPSSGTVIFPKSCAVYRQQPSHLLSGKLSIAQFLGKDDVLKALKQVESGDCSAYWFDVIGEQWDFSMRLTQQLEEMGLPLDPDFPCAQLSGGQLARLQLWQLFESGVELLILDEPSNHLDAHAKQWLIESIQAFKGAILLISHDRLLLREMNEIWQLSGLGLQVFGGNYDAYIQQMRTEQQAVARQLVSVGKQQKKLAAQAQRNQEKAAQRAAKGDKLRKAGGQSKLLLDYKKDTATARASNRHKNEQLRQAHLNEKEQVLRARKEQVTRQKLYLSDNTSRLHQVVSILAGVLPFGRGQPITLQVYADDKIHLTGKNGCGKSTLLKTLLGELALQQGELHLNTSLYYLEQHFGAIEPGLSMLDNLIQQCEGMQESDARTLLAGIGFRRDRVFRLGAVLSGGEKMKLAMLIVSHQPEQPLLLLDEPDNHLDLDSKIMLAQALRNYRGGFILVSHDDDFANESGIQKQVTL</sequence>
<dbReference type="InterPro" id="IPR003439">
    <property type="entry name" value="ABC_transporter-like_ATP-bd"/>
</dbReference>
<dbReference type="InterPro" id="IPR003593">
    <property type="entry name" value="AAA+_ATPase"/>
</dbReference>
<dbReference type="InterPro" id="IPR017871">
    <property type="entry name" value="ABC_transporter-like_CS"/>
</dbReference>
<dbReference type="PROSITE" id="PS50893">
    <property type="entry name" value="ABC_TRANSPORTER_2"/>
    <property type="match status" value="1"/>
</dbReference>
<dbReference type="SMART" id="SM00382">
    <property type="entry name" value="AAA"/>
    <property type="match status" value="2"/>
</dbReference>
<accession>A0A1N6LZ67</accession>
<evidence type="ECO:0000256" key="3">
    <source>
        <dbReference type="ARBA" id="ARBA00022840"/>
    </source>
</evidence>
<name>A0A1N6LZ67_9VIBR</name>
<keyword evidence="1" id="KW-0677">Repeat</keyword>
<dbReference type="SUPFAM" id="SSF52540">
    <property type="entry name" value="P-loop containing nucleoside triphosphate hydrolases"/>
    <property type="match status" value="2"/>
</dbReference>
<evidence type="ECO:0000256" key="2">
    <source>
        <dbReference type="ARBA" id="ARBA00022741"/>
    </source>
</evidence>
<dbReference type="PANTHER" id="PTHR19211">
    <property type="entry name" value="ATP-BINDING TRANSPORT PROTEIN-RELATED"/>
    <property type="match status" value="1"/>
</dbReference>
<dbReference type="InterPro" id="IPR050611">
    <property type="entry name" value="ABCF"/>
</dbReference>
<gene>
    <name evidence="5" type="primary">uup_1</name>
    <name evidence="5" type="ORF">VSP9026_00026</name>
</gene>
<evidence type="ECO:0000259" key="4">
    <source>
        <dbReference type="PROSITE" id="PS50893"/>
    </source>
</evidence>
<dbReference type="EMBL" id="FSSB01000001">
    <property type="protein sequence ID" value="SIO92417.1"/>
    <property type="molecule type" value="Genomic_DNA"/>
</dbReference>
<protein>
    <submittedName>
        <fullName evidence="5">ABC transporter ATP-binding protein uup</fullName>
    </submittedName>
</protein>
<organism evidence="5 6">
    <name type="scientific">Vibrio spartinae</name>
    <dbReference type="NCBI Taxonomy" id="1918945"/>
    <lineage>
        <taxon>Bacteria</taxon>
        <taxon>Pseudomonadati</taxon>
        <taxon>Pseudomonadota</taxon>
        <taxon>Gammaproteobacteria</taxon>
        <taxon>Vibrionales</taxon>
        <taxon>Vibrionaceae</taxon>
        <taxon>Vibrio</taxon>
    </lineage>
</organism>
<dbReference type="GO" id="GO:0016887">
    <property type="term" value="F:ATP hydrolysis activity"/>
    <property type="evidence" value="ECO:0007669"/>
    <property type="project" value="InterPro"/>
</dbReference>
<feature type="domain" description="ABC transporter" evidence="4">
    <location>
        <begin position="4"/>
        <end position="238"/>
    </location>
</feature>
<keyword evidence="3 5" id="KW-0067">ATP-binding</keyword>
<dbReference type="PROSITE" id="PS00211">
    <property type="entry name" value="ABC_TRANSPORTER_1"/>
    <property type="match status" value="1"/>
</dbReference>
<evidence type="ECO:0000313" key="5">
    <source>
        <dbReference type="EMBL" id="SIO92417.1"/>
    </source>
</evidence>
<dbReference type="Pfam" id="PF00005">
    <property type="entry name" value="ABC_tran"/>
    <property type="match status" value="2"/>
</dbReference>
<dbReference type="PANTHER" id="PTHR19211:SF6">
    <property type="entry name" value="BLL7188 PROTEIN"/>
    <property type="match status" value="1"/>
</dbReference>
<proteinExistence type="predicted"/>
<keyword evidence="2" id="KW-0547">Nucleotide-binding</keyword>
<dbReference type="OrthoDB" id="9808609at2"/>
<dbReference type="AlphaFoldDB" id="A0A1N6LZ67"/>
<dbReference type="InterPro" id="IPR027417">
    <property type="entry name" value="P-loop_NTPase"/>
</dbReference>
<evidence type="ECO:0000313" key="6">
    <source>
        <dbReference type="Proteomes" id="UP000184774"/>
    </source>
</evidence>
<dbReference type="Gene3D" id="3.40.50.300">
    <property type="entry name" value="P-loop containing nucleotide triphosphate hydrolases"/>
    <property type="match status" value="2"/>
</dbReference>
<evidence type="ECO:0000256" key="1">
    <source>
        <dbReference type="ARBA" id="ARBA00022737"/>
    </source>
</evidence>
<dbReference type="GO" id="GO:0005524">
    <property type="term" value="F:ATP binding"/>
    <property type="evidence" value="ECO:0007669"/>
    <property type="project" value="UniProtKB-KW"/>
</dbReference>